<dbReference type="GO" id="GO:0004719">
    <property type="term" value="F:protein-L-isoaspartate (D-aspartate) O-methyltransferase activity"/>
    <property type="evidence" value="ECO:0007669"/>
    <property type="project" value="UniProtKB-EC"/>
</dbReference>
<dbReference type="GO" id="GO:0005737">
    <property type="term" value="C:cytoplasm"/>
    <property type="evidence" value="ECO:0007669"/>
    <property type="project" value="UniProtKB-SubCell"/>
</dbReference>
<dbReference type="InterPro" id="IPR029063">
    <property type="entry name" value="SAM-dependent_MTases_sf"/>
</dbReference>
<evidence type="ECO:0000256" key="5">
    <source>
        <dbReference type="ARBA" id="ARBA00022490"/>
    </source>
</evidence>
<accession>A0A2P7SNI7</accession>
<keyword evidence="7 12" id="KW-0808">Transferase</keyword>
<comment type="subcellular location">
    <subcellularLocation>
        <location evidence="1">Cytoplasm</location>
    </subcellularLocation>
</comment>
<proteinExistence type="inferred from homology"/>
<dbReference type="CDD" id="cd02440">
    <property type="entry name" value="AdoMet_MTases"/>
    <property type="match status" value="1"/>
</dbReference>
<keyword evidence="13" id="KW-1185">Reference proteome</keyword>
<sequence>MSRDLEKAKSFYAKLMATASRSNDPRLEQAFRTVSREAFLPPGPWKIMVHNAYVETPDADPVYLYQNALVALDAEKGINNGEPYLHASWMGAVAPQPGEIVCHIGAGTGYYTAILSLLVQPGGRIDAFEIEAELARQAAHNLKPYENVSVTSGDATKLPLPESDLIYVNAGVTSPPVAWLRALRRNGRIIFPWRPSDAIGLTLLVRRFSNGFSARPLMGAWFIPCSGASSTDSCRKTPDRREAHMVASLWLTSEREPDETAVAIYGDLWFSSAPLPV</sequence>
<evidence type="ECO:0000256" key="9">
    <source>
        <dbReference type="ARBA" id="ARBA00030757"/>
    </source>
</evidence>
<keyword evidence="5" id="KW-0963">Cytoplasm</keyword>
<keyword evidence="6 12" id="KW-0489">Methyltransferase</keyword>
<dbReference type="PANTHER" id="PTHR11579:SF0">
    <property type="entry name" value="PROTEIN-L-ISOASPARTATE(D-ASPARTATE) O-METHYLTRANSFERASE"/>
    <property type="match status" value="1"/>
</dbReference>
<dbReference type="OrthoDB" id="9807766at2"/>
<organism evidence="12 13">
    <name type="scientific">Pseudaminobacter soli</name>
    <name type="common">ex Li et al. 2025</name>
    <dbReference type="NCBI Taxonomy" id="1295366"/>
    <lineage>
        <taxon>Bacteria</taxon>
        <taxon>Pseudomonadati</taxon>
        <taxon>Pseudomonadota</taxon>
        <taxon>Alphaproteobacteria</taxon>
        <taxon>Hyphomicrobiales</taxon>
        <taxon>Phyllobacteriaceae</taxon>
        <taxon>Pseudaminobacter</taxon>
    </lineage>
</organism>
<evidence type="ECO:0000256" key="2">
    <source>
        <dbReference type="ARBA" id="ARBA00005369"/>
    </source>
</evidence>
<dbReference type="RefSeq" id="WP_106722412.1">
    <property type="nucleotide sequence ID" value="NZ_PXYL01000001.1"/>
</dbReference>
<reference evidence="12 13" key="1">
    <citation type="submission" date="2018-03" db="EMBL/GenBank/DDBJ databases">
        <title>The draft genome of Mesorhizobium soli JCM 19897.</title>
        <authorList>
            <person name="Li L."/>
            <person name="Liu L."/>
            <person name="Liang L."/>
            <person name="Wang T."/>
            <person name="Zhang X."/>
        </authorList>
    </citation>
    <scope>NUCLEOTIDE SEQUENCE [LARGE SCALE GENOMIC DNA]</scope>
    <source>
        <strain evidence="12 13">JCM 19897</strain>
    </source>
</reference>
<dbReference type="AlphaFoldDB" id="A0A2P7SNI7"/>
<evidence type="ECO:0000256" key="1">
    <source>
        <dbReference type="ARBA" id="ARBA00004496"/>
    </source>
</evidence>
<dbReference type="EMBL" id="PXYL01000001">
    <property type="protein sequence ID" value="PSJ64054.1"/>
    <property type="molecule type" value="Genomic_DNA"/>
</dbReference>
<comment type="caution">
    <text evidence="12">The sequence shown here is derived from an EMBL/GenBank/DDBJ whole genome shotgun (WGS) entry which is preliminary data.</text>
</comment>
<comment type="similarity">
    <text evidence="2">Belongs to the methyltransferase superfamily. L-isoaspartyl/D-aspartyl protein methyltransferase family.</text>
</comment>
<evidence type="ECO:0000256" key="11">
    <source>
        <dbReference type="ARBA" id="ARBA00031350"/>
    </source>
</evidence>
<dbReference type="Pfam" id="PF01135">
    <property type="entry name" value="PCMT"/>
    <property type="match status" value="1"/>
</dbReference>
<dbReference type="PANTHER" id="PTHR11579">
    <property type="entry name" value="PROTEIN-L-ISOASPARTATE O-METHYLTRANSFERASE"/>
    <property type="match status" value="1"/>
</dbReference>
<evidence type="ECO:0000256" key="7">
    <source>
        <dbReference type="ARBA" id="ARBA00022679"/>
    </source>
</evidence>
<gene>
    <name evidence="12" type="ORF">C7I85_02795</name>
</gene>
<name>A0A2P7SNI7_9HYPH</name>
<evidence type="ECO:0000313" key="12">
    <source>
        <dbReference type="EMBL" id="PSJ64054.1"/>
    </source>
</evidence>
<dbReference type="Proteomes" id="UP000240653">
    <property type="component" value="Unassembled WGS sequence"/>
</dbReference>
<evidence type="ECO:0000256" key="6">
    <source>
        <dbReference type="ARBA" id="ARBA00022603"/>
    </source>
</evidence>
<dbReference type="GO" id="GO:0032259">
    <property type="term" value="P:methylation"/>
    <property type="evidence" value="ECO:0007669"/>
    <property type="project" value="UniProtKB-KW"/>
</dbReference>
<keyword evidence="8" id="KW-0949">S-adenosyl-L-methionine</keyword>
<evidence type="ECO:0000256" key="3">
    <source>
        <dbReference type="ARBA" id="ARBA00011890"/>
    </source>
</evidence>
<dbReference type="Gene3D" id="3.40.50.150">
    <property type="entry name" value="Vaccinia Virus protein VP39"/>
    <property type="match status" value="1"/>
</dbReference>
<evidence type="ECO:0000256" key="4">
    <source>
        <dbReference type="ARBA" id="ARBA00013346"/>
    </source>
</evidence>
<dbReference type="InterPro" id="IPR000682">
    <property type="entry name" value="PCMT"/>
</dbReference>
<evidence type="ECO:0000313" key="13">
    <source>
        <dbReference type="Proteomes" id="UP000240653"/>
    </source>
</evidence>
<dbReference type="EC" id="2.1.1.77" evidence="3"/>
<protein>
    <recommendedName>
        <fullName evidence="4">Protein-L-isoaspartate O-methyltransferase</fullName>
        <ecNumber evidence="3">2.1.1.77</ecNumber>
    </recommendedName>
    <alternativeName>
        <fullName evidence="11">L-isoaspartyl protein carboxyl methyltransferase</fullName>
    </alternativeName>
    <alternativeName>
        <fullName evidence="9">Protein L-isoaspartyl methyltransferase</fullName>
    </alternativeName>
    <alternativeName>
        <fullName evidence="10">Protein-beta-aspartate methyltransferase</fullName>
    </alternativeName>
</protein>
<evidence type="ECO:0000256" key="10">
    <source>
        <dbReference type="ARBA" id="ARBA00031323"/>
    </source>
</evidence>
<dbReference type="SUPFAM" id="SSF53335">
    <property type="entry name" value="S-adenosyl-L-methionine-dependent methyltransferases"/>
    <property type="match status" value="1"/>
</dbReference>
<evidence type="ECO:0000256" key="8">
    <source>
        <dbReference type="ARBA" id="ARBA00022691"/>
    </source>
</evidence>